<protein>
    <submittedName>
        <fullName evidence="1">Uncharacterized protein</fullName>
    </submittedName>
</protein>
<dbReference type="RefSeq" id="WP_189061474.1">
    <property type="nucleotide sequence ID" value="NZ_BMMK01000041.1"/>
</dbReference>
<sequence>MELMTQPLSLVAEPRYVSATVHSEGLAYAVATVYAPTVADSVIELAVHESHMSAEEAERLAGVLALAAQTLRRRQVMATAVAELGR</sequence>
<evidence type="ECO:0000313" key="2">
    <source>
        <dbReference type="Proteomes" id="UP000637578"/>
    </source>
</evidence>
<evidence type="ECO:0000313" key="1">
    <source>
        <dbReference type="EMBL" id="GGM78586.1"/>
    </source>
</evidence>
<reference evidence="1" key="2">
    <citation type="submission" date="2020-09" db="EMBL/GenBank/DDBJ databases">
        <authorList>
            <person name="Sun Q."/>
            <person name="Zhou Y."/>
        </authorList>
    </citation>
    <scope>NUCLEOTIDE SEQUENCE</scope>
    <source>
        <strain evidence="1">CGMCC 4.5737</strain>
    </source>
</reference>
<dbReference type="AlphaFoldDB" id="A0A8J3FYT2"/>
<name>A0A8J3FYT2_9PSEU</name>
<proteinExistence type="predicted"/>
<dbReference type="EMBL" id="BMMK01000041">
    <property type="protein sequence ID" value="GGM78586.1"/>
    <property type="molecule type" value="Genomic_DNA"/>
</dbReference>
<dbReference type="Proteomes" id="UP000637578">
    <property type="component" value="Unassembled WGS sequence"/>
</dbReference>
<comment type="caution">
    <text evidence="1">The sequence shown here is derived from an EMBL/GenBank/DDBJ whole genome shotgun (WGS) entry which is preliminary data.</text>
</comment>
<reference evidence="1" key="1">
    <citation type="journal article" date="2014" name="Int. J. Syst. Evol. Microbiol.">
        <title>Complete genome sequence of Corynebacterium casei LMG S-19264T (=DSM 44701T), isolated from a smear-ripened cheese.</title>
        <authorList>
            <consortium name="US DOE Joint Genome Institute (JGI-PGF)"/>
            <person name="Walter F."/>
            <person name="Albersmeier A."/>
            <person name="Kalinowski J."/>
            <person name="Ruckert C."/>
        </authorList>
    </citation>
    <scope>NUCLEOTIDE SEQUENCE</scope>
    <source>
        <strain evidence="1">CGMCC 4.5737</strain>
    </source>
</reference>
<keyword evidence="2" id="KW-1185">Reference proteome</keyword>
<accession>A0A8J3FYT2</accession>
<gene>
    <name evidence="1" type="ORF">GCM10012275_56510</name>
</gene>
<organism evidence="1 2">
    <name type="scientific">Longimycelium tulufanense</name>
    <dbReference type="NCBI Taxonomy" id="907463"/>
    <lineage>
        <taxon>Bacteria</taxon>
        <taxon>Bacillati</taxon>
        <taxon>Actinomycetota</taxon>
        <taxon>Actinomycetes</taxon>
        <taxon>Pseudonocardiales</taxon>
        <taxon>Pseudonocardiaceae</taxon>
        <taxon>Longimycelium</taxon>
    </lineage>
</organism>